<dbReference type="Gene3D" id="1.10.10.2910">
    <property type="match status" value="1"/>
</dbReference>
<comment type="caution">
    <text evidence="2">The sequence shown here is derived from an EMBL/GenBank/DDBJ whole genome shotgun (WGS) entry which is preliminary data.</text>
</comment>
<feature type="domain" description="IrrE N-terminal-like" evidence="1">
    <location>
        <begin position="172"/>
        <end position="240"/>
    </location>
</feature>
<dbReference type="PANTHER" id="PTHR43236">
    <property type="entry name" value="ANTITOXIN HIGA1"/>
    <property type="match status" value="1"/>
</dbReference>
<dbReference type="PANTHER" id="PTHR43236:SF2">
    <property type="entry name" value="BLL0069 PROTEIN"/>
    <property type="match status" value="1"/>
</dbReference>
<gene>
    <name evidence="2" type="ORF">B9N49_08210</name>
</gene>
<evidence type="ECO:0000313" key="3">
    <source>
        <dbReference type="Proteomes" id="UP000215413"/>
    </source>
</evidence>
<dbReference type="Proteomes" id="UP000215413">
    <property type="component" value="Unassembled WGS sequence"/>
</dbReference>
<evidence type="ECO:0000259" key="1">
    <source>
        <dbReference type="Pfam" id="PF06114"/>
    </source>
</evidence>
<dbReference type="RefSeq" id="WP_094206290.1">
    <property type="nucleotide sequence ID" value="NZ_NDYC01000040.1"/>
</dbReference>
<organism evidence="2 3">
    <name type="scientific">Finegoldia magna</name>
    <name type="common">Peptostreptococcus magnus</name>
    <dbReference type="NCBI Taxonomy" id="1260"/>
    <lineage>
        <taxon>Bacteria</taxon>
        <taxon>Bacillati</taxon>
        <taxon>Bacillota</taxon>
        <taxon>Tissierellia</taxon>
        <taxon>Tissierellales</taxon>
        <taxon>Peptoniphilaceae</taxon>
        <taxon>Finegoldia</taxon>
    </lineage>
</organism>
<evidence type="ECO:0000313" key="2">
    <source>
        <dbReference type="EMBL" id="OXZ26668.1"/>
    </source>
</evidence>
<dbReference type="InterPro" id="IPR052345">
    <property type="entry name" value="Rad_response_metalloprotease"/>
</dbReference>
<reference evidence="3" key="1">
    <citation type="submission" date="2017-04" db="EMBL/GenBank/DDBJ databases">
        <title>Finegoldia magna isolated from orthopedic joint implant-associated infections.</title>
        <authorList>
            <person name="Bjorklund S."/>
            <person name="Bruggemann H."/>
            <person name="Jensen A."/>
            <person name="Hellmark B."/>
            <person name="Soderquist B."/>
        </authorList>
    </citation>
    <scope>NUCLEOTIDE SEQUENCE [LARGE SCALE GENOMIC DNA]</scope>
    <source>
        <strain evidence="3">CCUG 54800</strain>
    </source>
</reference>
<protein>
    <recommendedName>
        <fullName evidence="1">IrrE N-terminal-like domain-containing protein</fullName>
    </recommendedName>
</protein>
<dbReference type="Pfam" id="PF06114">
    <property type="entry name" value="Peptidase_M78"/>
    <property type="match status" value="1"/>
</dbReference>
<dbReference type="InterPro" id="IPR010359">
    <property type="entry name" value="IrrE_HExxH"/>
</dbReference>
<dbReference type="AlphaFoldDB" id="A0A233V2R2"/>
<name>A0A233V2R2_FINMA</name>
<dbReference type="EMBL" id="NDYC01000040">
    <property type="protein sequence ID" value="OXZ26668.1"/>
    <property type="molecule type" value="Genomic_DNA"/>
</dbReference>
<accession>A0A233V2R2</accession>
<sequence length="261" mass="30425">MYQYNFNKSSTGAPFITLDQIESLTEQILNKYCPSAIENFEAVDIEGLAEFDLGFNVEYAYLSHNGCYAGMMVFNDDQVIRTMKSLMPNVETGEWELEYLTDRANTILIDKQLDNPRDKGFRRFTLAHECGHGVIHPCVFYRDPNQLSFFNEEEKPASLACRTGDVNKKKNKRWGFMDTIEWQANTFASCLLMNKKAIRKYLYYLGYDKHIKDETYLFDFIMKVSEQFQVSKTAALVRLKVLGYAPNDFELTKELYNEFSF</sequence>
<proteinExistence type="predicted"/>